<dbReference type="InterPro" id="IPR050250">
    <property type="entry name" value="Macrolide_Exporter_MacB"/>
</dbReference>
<accession>A0A255IMQ6</accession>
<keyword evidence="1" id="KW-0812">Transmembrane</keyword>
<gene>
    <name evidence="3" type="ORF">C8E03_112106</name>
    <name evidence="4" type="ORF">CG710_006005</name>
</gene>
<evidence type="ECO:0000256" key="1">
    <source>
        <dbReference type="SAM" id="Phobius"/>
    </source>
</evidence>
<keyword evidence="1" id="KW-0472">Membrane</keyword>
<dbReference type="Proteomes" id="UP000216411">
    <property type="component" value="Unassembled WGS sequence"/>
</dbReference>
<evidence type="ECO:0000313" key="5">
    <source>
        <dbReference type="Proteomes" id="UP000216411"/>
    </source>
</evidence>
<reference evidence="4" key="3">
    <citation type="submission" date="2018-07" db="EMBL/GenBank/DDBJ databases">
        <authorList>
            <person name="Quirk P.G."/>
            <person name="Krulwich T.A."/>
        </authorList>
    </citation>
    <scope>NUCLEOTIDE SEQUENCE</scope>
    <source>
        <strain evidence="4">CCRI-19302</strain>
    </source>
</reference>
<dbReference type="PANTHER" id="PTHR30572:SF4">
    <property type="entry name" value="ABC TRANSPORTER PERMEASE YTRF"/>
    <property type="match status" value="1"/>
</dbReference>
<dbReference type="EMBL" id="QICS01000012">
    <property type="protein sequence ID" value="PXV86727.1"/>
    <property type="molecule type" value="Genomic_DNA"/>
</dbReference>
<reference evidence="3 6" key="2">
    <citation type="submission" date="2018-05" db="EMBL/GenBank/DDBJ databases">
        <title>Genomic Encyclopedia of Type Strains, Phase IV (KMG-IV): sequencing the most valuable type-strain genomes for metagenomic binning, comparative biology and taxonomic classification.</title>
        <authorList>
            <person name="Goeker M."/>
        </authorList>
    </citation>
    <scope>NUCLEOTIDE SEQUENCE [LARGE SCALE GENOMIC DNA]</scope>
    <source>
        <strain evidence="3 6">DSM 28816</strain>
    </source>
</reference>
<feature type="domain" description="MacB-like periplasmic core" evidence="2">
    <location>
        <begin position="79"/>
        <end position="230"/>
    </location>
</feature>
<comment type="caution">
    <text evidence="3">The sequence shown here is derived from an EMBL/GenBank/DDBJ whole genome shotgun (WGS) entry which is preliminary data.</text>
</comment>
<dbReference type="Proteomes" id="UP000247523">
    <property type="component" value="Unassembled WGS sequence"/>
</dbReference>
<sequence length="374" mass="42713">MKNFMKDFTHKFTKKQICLTLVVFVSIIVFAIFQIISVCLKNSLDSQQIAQRWDNTGKSAQVSCFISENTEVTTQQFTNLEHAIDTALQEVSITAENENARLWVDSYSARGEITVVSEKTSITSTAIGVGGDFFLFHPLKLLNGSYFSDEDLMQDYIIIDEDAAWQLFGSNDVIGMQVTIGGIPHIVRGVIQRDSGRINNKAGNDKIIFYVSYNSLTQYGKSKGINTFEVVMPNPISSFALNTIKDKIGIDETSIQLVENSKRYSMLSLLTVLSQFGIRSMNQKAIVYPYWENVARGYEDILAMLLLWKFIFLLIPMAIVIIYLCYRFKHRSWSIKTIFEASLSQKDKIVQKYKEREKKSGKISFPIKIRRKKR</sequence>
<feature type="transmembrane region" description="Helical" evidence="1">
    <location>
        <begin position="20"/>
        <end position="40"/>
    </location>
</feature>
<dbReference type="GO" id="GO:0005886">
    <property type="term" value="C:plasma membrane"/>
    <property type="evidence" value="ECO:0007669"/>
    <property type="project" value="TreeGrafter"/>
</dbReference>
<name>A0A255IMQ6_9FIRM</name>
<keyword evidence="1" id="KW-1133">Transmembrane helix</keyword>
<dbReference type="InterPro" id="IPR025857">
    <property type="entry name" value="MacB_PCD"/>
</dbReference>
<evidence type="ECO:0000313" key="3">
    <source>
        <dbReference type="EMBL" id="PXV86727.1"/>
    </source>
</evidence>
<dbReference type="PANTHER" id="PTHR30572">
    <property type="entry name" value="MEMBRANE COMPONENT OF TRANSPORTER-RELATED"/>
    <property type="match status" value="1"/>
</dbReference>
<dbReference type="GO" id="GO:0022857">
    <property type="term" value="F:transmembrane transporter activity"/>
    <property type="evidence" value="ECO:0007669"/>
    <property type="project" value="TreeGrafter"/>
</dbReference>
<evidence type="ECO:0000259" key="2">
    <source>
        <dbReference type="Pfam" id="PF12704"/>
    </source>
</evidence>
<dbReference type="EMBL" id="NOKA02000005">
    <property type="protein sequence ID" value="RDY32231.1"/>
    <property type="molecule type" value="Genomic_DNA"/>
</dbReference>
<organism evidence="3 6">
    <name type="scientific">Lachnotalea glycerini</name>
    <dbReference type="NCBI Taxonomy" id="1763509"/>
    <lineage>
        <taxon>Bacteria</taxon>
        <taxon>Bacillati</taxon>
        <taxon>Bacillota</taxon>
        <taxon>Clostridia</taxon>
        <taxon>Lachnospirales</taxon>
        <taxon>Lachnospiraceae</taxon>
        <taxon>Lachnotalea</taxon>
    </lineage>
</organism>
<evidence type="ECO:0000313" key="6">
    <source>
        <dbReference type="Proteomes" id="UP000247523"/>
    </source>
</evidence>
<dbReference type="Pfam" id="PF12704">
    <property type="entry name" value="MacB_PCD"/>
    <property type="match status" value="1"/>
</dbReference>
<protein>
    <submittedName>
        <fullName evidence="3">MacB-like protein</fullName>
    </submittedName>
</protein>
<reference evidence="4 5" key="1">
    <citation type="journal article" date="2017" name="Genome Announc.">
        <title>Draft Genome Sequence of a Sporulating and Motile Strain of Lachnotalea glycerini Isolated from Water in Quebec City, Canada.</title>
        <authorList>
            <person name="Maheux A.F."/>
            <person name="Boudreau D.K."/>
            <person name="Berube E."/>
            <person name="Boissinot M."/>
            <person name="Raymond F."/>
            <person name="Brodeur S."/>
            <person name="Corbeil J."/>
            <person name="Isabel S."/>
            <person name="Omar R.F."/>
            <person name="Bergeron M.G."/>
        </authorList>
    </citation>
    <scope>NUCLEOTIDE SEQUENCE [LARGE SCALE GENOMIC DNA]</scope>
    <source>
        <strain evidence="4 5">CCRI-19302</strain>
    </source>
</reference>
<evidence type="ECO:0000313" key="4">
    <source>
        <dbReference type="EMBL" id="RDY32231.1"/>
    </source>
</evidence>
<dbReference type="RefSeq" id="WP_094376853.1">
    <property type="nucleotide sequence ID" value="NZ_NOKA02000005.1"/>
</dbReference>
<dbReference type="OrthoDB" id="1840461at2"/>
<feature type="transmembrane region" description="Helical" evidence="1">
    <location>
        <begin position="301"/>
        <end position="326"/>
    </location>
</feature>
<keyword evidence="5" id="KW-1185">Reference proteome</keyword>
<proteinExistence type="predicted"/>
<dbReference type="AlphaFoldDB" id="A0A255IMQ6"/>